<dbReference type="EMBL" id="JAHLFG010000081">
    <property type="protein sequence ID" value="MBU3827299.1"/>
    <property type="molecule type" value="Genomic_DNA"/>
</dbReference>
<gene>
    <name evidence="2" type="ORF">IAA31_07400</name>
</gene>
<dbReference type="InterPro" id="IPR007338">
    <property type="entry name" value="DUF416"/>
</dbReference>
<dbReference type="Gene3D" id="1.20.1590.10">
    <property type="entry name" value="YP_001051499.1 domain like"/>
    <property type="match status" value="1"/>
</dbReference>
<name>A0A9E2NUD9_9GAMM</name>
<evidence type="ECO:0000313" key="3">
    <source>
        <dbReference type="Proteomes" id="UP000824150"/>
    </source>
</evidence>
<dbReference type="Proteomes" id="UP000824150">
    <property type="component" value="Unassembled WGS sequence"/>
</dbReference>
<comment type="caution">
    <text evidence="2">The sequence shown here is derived from an EMBL/GenBank/DDBJ whole genome shotgun (WGS) entry which is preliminary data.</text>
</comment>
<proteinExistence type="predicted"/>
<accession>A0A9E2NUD9</accession>
<evidence type="ECO:0000313" key="2">
    <source>
        <dbReference type="EMBL" id="MBU3827299.1"/>
    </source>
</evidence>
<dbReference type="AlphaFoldDB" id="A0A9E2NUD9"/>
<sequence length="260" mass="28612">MFGDRFYPLLAHLSPWKQSLFALALAQRQLANFCLWSSLAKQDQGSTHFANCLKQLWYYHQDKFNHIDLSKALAQFDPFVPDLEQEADPEDPSTGALLATDAAICLTVAYDAILMHEGNEAEIASRASLSAAILVARQRAEDFLDDEALRDTAEVDNEVNFQVSLLELLIKAQRDPSLVHLILKSSTKDGCSNIGLTLTEDLPYLHADFYALEVQKLKAAAAQGKAATAHKAKVSSPYGKVPRGGRKHGAPGHKLKGRDN</sequence>
<protein>
    <submittedName>
        <fullName evidence="2">YjaG family protein</fullName>
    </submittedName>
</protein>
<reference evidence="2" key="1">
    <citation type="journal article" date="2021" name="PeerJ">
        <title>Extensive microbial diversity within the chicken gut microbiome revealed by metagenomics and culture.</title>
        <authorList>
            <person name="Gilroy R."/>
            <person name="Ravi A."/>
            <person name="Getino M."/>
            <person name="Pursley I."/>
            <person name="Horton D.L."/>
            <person name="Alikhan N.F."/>
            <person name="Baker D."/>
            <person name="Gharbi K."/>
            <person name="Hall N."/>
            <person name="Watson M."/>
            <person name="Adriaenssens E.M."/>
            <person name="Foster-Nyarko E."/>
            <person name="Jarju S."/>
            <person name="Secka A."/>
            <person name="Antonio M."/>
            <person name="Oren A."/>
            <person name="Chaudhuri R.R."/>
            <person name="La Ragione R."/>
            <person name="Hildebrand F."/>
            <person name="Pallen M.J."/>
        </authorList>
    </citation>
    <scope>NUCLEOTIDE SEQUENCE</scope>
    <source>
        <strain evidence="2">687</strain>
    </source>
</reference>
<feature type="compositionally biased region" description="Basic residues" evidence="1">
    <location>
        <begin position="243"/>
        <end position="260"/>
    </location>
</feature>
<dbReference type="InterPro" id="IPR023381">
    <property type="entry name" value="YP001051499.1-like_dom_sf"/>
</dbReference>
<organism evidence="2 3">
    <name type="scientific">Candidatus Anaerobiospirillum merdipullorum</name>
    <dbReference type="NCBI Taxonomy" id="2838450"/>
    <lineage>
        <taxon>Bacteria</taxon>
        <taxon>Pseudomonadati</taxon>
        <taxon>Pseudomonadota</taxon>
        <taxon>Gammaproteobacteria</taxon>
        <taxon>Aeromonadales</taxon>
        <taxon>Succinivibrionaceae</taxon>
        <taxon>Anaerobiospirillum</taxon>
    </lineage>
</organism>
<feature type="region of interest" description="Disordered" evidence="1">
    <location>
        <begin position="227"/>
        <end position="260"/>
    </location>
</feature>
<dbReference type="Pfam" id="PF04222">
    <property type="entry name" value="DUF416"/>
    <property type="match status" value="1"/>
</dbReference>
<evidence type="ECO:0000256" key="1">
    <source>
        <dbReference type="SAM" id="MobiDB-lite"/>
    </source>
</evidence>
<reference evidence="2" key="2">
    <citation type="submission" date="2021-04" db="EMBL/GenBank/DDBJ databases">
        <authorList>
            <person name="Gilroy R."/>
        </authorList>
    </citation>
    <scope>NUCLEOTIDE SEQUENCE</scope>
    <source>
        <strain evidence="2">687</strain>
    </source>
</reference>